<sequence>MTHRPPTPARRGRRARDRGSASLEFLGILPLLLVVALAAVQLGLAAYAVQQAGTAARAAARTASMDHADQETDPQSAGRAAISGWVAEHAAITVGGSGDSVSATVTVRIPSIVPGADFGSARRSATMPRPEAAPGASAHASRTTTGAPPR</sequence>
<feature type="region of interest" description="Disordered" evidence="1">
    <location>
        <begin position="56"/>
        <end position="79"/>
    </location>
</feature>
<dbReference type="RefSeq" id="WP_344575643.1">
    <property type="nucleotide sequence ID" value="NZ_BAAARK010000007.1"/>
</dbReference>
<dbReference type="Pfam" id="PF07811">
    <property type="entry name" value="TadE"/>
    <property type="match status" value="1"/>
</dbReference>
<comment type="caution">
    <text evidence="3">The sequence shown here is derived from an EMBL/GenBank/DDBJ whole genome shotgun (WGS) entry which is preliminary data.</text>
</comment>
<proteinExistence type="predicted"/>
<keyword evidence="4" id="KW-1185">Reference proteome</keyword>
<evidence type="ECO:0000313" key="3">
    <source>
        <dbReference type="EMBL" id="GAA2660888.1"/>
    </source>
</evidence>
<feature type="region of interest" description="Disordered" evidence="1">
    <location>
        <begin position="118"/>
        <end position="150"/>
    </location>
</feature>
<gene>
    <name evidence="3" type="ORF">GCM10009864_30160</name>
</gene>
<protein>
    <submittedName>
        <fullName evidence="3">TadE/TadG family type IV pilus assembly protein</fullName>
    </submittedName>
</protein>
<feature type="domain" description="TadE-like" evidence="2">
    <location>
        <begin position="19"/>
        <end position="61"/>
    </location>
</feature>
<dbReference type="InterPro" id="IPR012495">
    <property type="entry name" value="TadE-like_dom"/>
</dbReference>
<name>A0ABP6E5Z2_9ACTN</name>
<evidence type="ECO:0000256" key="1">
    <source>
        <dbReference type="SAM" id="MobiDB-lite"/>
    </source>
</evidence>
<reference evidence="4" key="1">
    <citation type="journal article" date="2019" name="Int. J. Syst. Evol. Microbiol.">
        <title>The Global Catalogue of Microorganisms (GCM) 10K type strain sequencing project: providing services to taxonomists for standard genome sequencing and annotation.</title>
        <authorList>
            <consortium name="The Broad Institute Genomics Platform"/>
            <consortium name="The Broad Institute Genome Sequencing Center for Infectious Disease"/>
            <person name="Wu L."/>
            <person name="Ma J."/>
        </authorList>
    </citation>
    <scope>NUCLEOTIDE SEQUENCE [LARGE SCALE GENOMIC DNA]</scope>
    <source>
        <strain evidence="4">JCM 16374</strain>
    </source>
</reference>
<dbReference type="Proteomes" id="UP001500994">
    <property type="component" value="Unassembled WGS sequence"/>
</dbReference>
<evidence type="ECO:0000313" key="4">
    <source>
        <dbReference type="Proteomes" id="UP001500994"/>
    </source>
</evidence>
<evidence type="ECO:0000259" key="2">
    <source>
        <dbReference type="Pfam" id="PF07811"/>
    </source>
</evidence>
<feature type="compositionally biased region" description="Polar residues" evidence="1">
    <location>
        <begin position="140"/>
        <end position="150"/>
    </location>
</feature>
<organism evidence="3 4">
    <name type="scientific">Streptomyces lunalinharesii</name>
    <dbReference type="NCBI Taxonomy" id="333384"/>
    <lineage>
        <taxon>Bacteria</taxon>
        <taxon>Bacillati</taxon>
        <taxon>Actinomycetota</taxon>
        <taxon>Actinomycetes</taxon>
        <taxon>Kitasatosporales</taxon>
        <taxon>Streptomycetaceae</taxon>
        <taxon>Streptomyces</taxon>
    </lineage>
</organism>
<dbReference type="EMBL" id="BAAARK010000007">
    <property type="protein sequence ID" value="GAA2660888.1"/>
    <property type="molecule type" value="Genomic_DNA"/>
</dbReference>
<accession>A0ABP6E5Z2</accession>